<proteinExistence type="inferred from homology"/>
<keyword evidence="1 2" id="KW-0456">Lyase</keyword>
<dbReference type="EMBL" id="BMWG01000020">
    <property type="protein sequence ID" value="GGZ51125.1"/>
    <property type="molecule type" value="Genomic_DNA"/>
</dbReference>
<sequence>MLSTRPIEGSAIWSGPAPHSPHAAAADARTFVWVDAGGLCDDTAEQGNLTRIRPGLLAAYCHPEAGEADLTLTAKWMAWLFLLDDRIDESVLGRDADLLEEHLHDLQATALGTPTAPTAAARPMARALEEIIAEASAGMSGAWRLRFRRHVSDYLSAGVWQAAHRQAAQIPGPDVFPHWRRAFGAIMPTFDLVERAHGGALPSSVYYSRPYQDLLIAAADLVCWTNDLMTVDKEAAHGDLHNLVLVVAHDRLQDRPTAAAEVSAACERRLHAYTAGCRDLTALTAALRLPDAVRHHADHCAAALRVWTRGHLEWGLRTPRYRIGTAREEGRD</sequence>
<dbReference type="InterPro" id="IPR008949">
    <property type="entry name" value="Isoprenoid_synthase_dom_sf"/>
</dbReference>
<reference evidence="3" key="1">
    <citation type="journal article" date="2014" name="Int. J. Syst. Evol. Microbiol.">
        <title>Complete genome sequence of Corynebacterium casei LMG S-19264T (=DSM 44701T), isolated from a smear-ripened cheese.</title>
        <authorList>
            <consortium name="US DOE Joint Genome Institute (JGI-PGF)"/>
            <person name="Walter F."/>
            <person name="Albersmeier A."/>
            <person name="Kalinowski J."/>
            <person name="Ruckert C."/>
        </authorList>
    </citation>
    <scope>NUCLEOTIDE SEQUENCE</scope>
    <source>
        <strain evidence="3">JCM 4988</strain>
    </source>
</reference>
<accession>A0A918QI01</accession>
<gene>
    <name evidence="3" type="ORF">GCM10010387_51880</name>
</gene>
<keyword evidence="2" id="KW-0460">Magnesium</keyword>
<dbReference type="PANTHER" id="PTHR35201">
    <property type="entry name" value="TERPENE SYNTHASE"/>
    <property type="match status" value="1"/>
</dbReference>
<evidence type="ECO:0000313" key="4">
    <source>
        <dbReference type="Proteomes" id="UP000630936"/>
    </source>
</evidence>
<dbReference type="Gene3D" id="1.10.600.10">
    <property type="entry name" value="Farnesyl Diphosphate Synthase"/>
    <property type="match status" value="1"/>
</dbReference>
<evidence type="ECO:0000313" key="3">
    <source>
        <dbReference type="EMBL" id="GGZ51125.1"/>
    </source>
</evidence>
<dbReference type="RefSeq" id="WP_308433259.1">
    <property type="nucleotide sequence ID" value="NZ_BMWG01000020.1"/>
</dbReference>
<dbReference type="PANTHER" id="PTHR35201:SF4">
    <property type="entry name" value="BETA-PINACENE SYNTHASE-RELATED"/>
    <property type="match status" value="1"/>
</dbReference>
<dbReference type="Proteomes" id="UP000630936">
    <property type="component" value="Unassembled WGS sequence"/>
</dbReference>
<keyword evidence="2" id="KW-0479">Metal-binding</keyword>
<comment type="similarity">
    <text evidence="2">Belongs to the terpene synthase family.</text>
</comment>
<dbReference type="GO" id="GO:0046872">
    <property type="term" value="F:metal ion binding"/>
    <property type="evidence" value="ECO:0007669"/>
    <property type="project" value="UniProtKB-KW"/>
</dbReference>
<name>A0A918QI01_9ACTN</name>
<dbReference type="InterPro" id="IPR034686">
    <property type="entry name" value="Terpene_cyclase-like_2"/>
</dbReference>
<evidence type="ECO:0000256" key="2">
    <source>
        <dbReference type="RuleBase" id="RU366034"/>
    </source>
</evidence>
<dbReference type="Pfam" id="PF19086">
    <property type="entry name" value="Terpene_syn_C_2"/>
    <property type="match status" value="1"/>
</dbReference>
<comment type="caution">
    <text evidence="3">The sequence shown here is derived from an EMBL/GenBank/DDBJ whole genome shotgun (WGS) entry which is preliminary data.</text>
</comment>
<evidence type="ECO:0000256" key="1">
    <source>
        <dbReference type="ARBA" id="ARBA00023239"/>
    </source>
</evidence>
<reference evidence="3" key="2">
    <citation type="submission" date="2020-09" db="EMBL/GenBank/DDBJ databases">
        <authorList>
            <person name="Sun Q."/>
            <person name="Ohkuma M."/>
        </authorList>
    </citation>
    <scope>NUCLEOTIDE SEQUENCE</scope>
    <source>
        <strain evidence="3">JCM 4988</strain>
    </source>
</reference>
<protein>
    <recommendedName>
        <fullName evidence="2">Terpene synthase</fullName>
        <ecNumber evidence="2">4.2.3.-</ecNumber>
    </recommendedName>
</protein>
<dbReference type="GO" id="GO:0010333">
    <property type="term" value="F:terpene synthase activity"/>
    <property type="evidence" value="ECO:0007669"/>
    <property type="project" value="InterPro"/>
</dbReference>
<dbReference type="EC" id="4.2.3.-" evidence="2"/>
<dbReference type="SUPFAM" id="SSF48576">
    <property type="entry name" value="Terpenoid synthases"/>
    <property type="match status" value="1"/>
</dbReference>
<dbReference type="AlphaFoldDB" id="A0A918QI01"/>
<keyword evidence="4" id="KW-1185">Reference proteome</keyword>
<organism evidence="3 4">
    <name type="scientific">Streptomyces inusitatus</name>
    <dbReference type="NCBI Taxonomy" id="68221"/>
    <lineage>
        <taxon>Bacteria</taxon>
        <taxon>Bacillati</taxon>
        <taxon>Actinomycetota</taxon>
        <taxon>Actinomycetes</taxon>
        <taxon>Kitasatosporales</taxon>
        <taxon>Streptomycetaceae</taxon>
        <taxon>Streptomyces</taxon>
    </lineage>
</organism>
<comment type="cofactor">
    <cofactor evidence="2">
        <name>Mg(2+)</name>
        <dbReference type="ChEBI" id="CHEBI:18420"/>
    </cofactor>
</comment>